<keyword evidence="2" id="KW-1185">Reference proteome</keyword>
<gene>
    <name evidence="1" type="ORF">J2S19_003352</name>
</gene>
<evidence type="ECO:0000313" key="2">
    <source>
        <dbReference type="Proteomes" id="UP001234495"/>
    </source>
</evidence>
<protein>
    <submittedName>
        <fullName evidence="1">Uncharacterized protein</fullName>
    </submittedName>
</protein>
<comment type="caution">
    <text evidence="1">The sequence shown here is derived from an EMBL/GenBank/DDBJ whole genome shotgun (WGS) entry which is preliminary data.</text>
</comment>
<name>A0ABT9ZIH6_9BACI</name>
<reference evidence="1 2" key="1">
    <citation type="submission" date="2023-07" db="EMBL/GenBank/DDBJ databases">
        <title>Genomic Encyclopedia of Type Strains, Phase IV (KMG-IV): sequencing the most valuable type-strain genomes for metagenomic binning, comparative biology and taxonomic classification.</title>
        <authorList>
            <person name="Goeker M."/>
        </authorList>
    </citation>
    <scope>NUCLEOTIDE SEQUENCE [LARGE SCALE GENOMIC DNA]</scope>
    <source>
        <strain evidence="1 2">DSM 29005</strain>
    </source>
</reference>
<accession>A0ABT9ZIH6</accession>
<dbReference type="Proteomes" id="UP001234495">
    <property type="component" value="Unassembled WGS sequence"/>
</dbReference>
<dbReference type="EMBL" id="JAUSUD010000017">
    <property type="protein sequence ID" value="MDQ0232067.1"/>
    <property type="molecule type" value="Genomic_DNA"/>
</dbReference>
<organism evidence="1 2">
    <name type="scientific">Metabacillus malikii</name>
    <dbReference type="NCBI Taxonomy" id="1504265"/>
    <lineage>
        <taxon>Bacteria</taxon>
        <taxon>Bacillati</taxon>
        <taxon>Bacillota</taxon>
        <taxon>Bacilli</taxon>
        <taxon>Bacillales</taxon>
        <taxon>Bacillaceae</taxon>
        <taxon>Metabacillus</taxon>
    </lineage>
</organism>
<proteinExistence type="predicted"/>
<sequence length="51" mass="6000">MGFIEIMKTFSLQIQIQNRLHQNYEDLFYSNIYQNVLHQLLALAKSGSLAR</sequence>
<evidence type="ECO:0000313" key="1">
    <source>
        <dbReference type="EMBL" id="MDQ0232067.1"/>
    </source>
</evidence>